<sequence>MAVSSKIQRNREFRRATIIASARNYFARAGLSGTTRGLAKEIGCSQAMFYQYFKNSEDLVQAVFDDAFSASVYEKLSRIEATDPDILRREVKAVLVEYCRNVTDEDCIRLMFHASLSGYTEPYQIQKAAVREKILEPICHLMRLEAGYGELKDVPISDVELEMAWRPFGGVIFNMIRLHVFKVPLKLPLDDIISNTVDQHLEGWYQCWPAPVEPS</sequence>
<dbReference type="STRING" id="569882.SAMN04490248_104217"/>
<dbReference type="RefSeq" id="WP_093116365.1">
    <property type="nucleotide sequence ID" value="NZ_FODS01000004.1"/>
</dbReference>
<accession>A0A1H8PB24</accession>
<dbReference type="PROSITE" id="PS50977">
    <property type="entry name" value="HTH_TETR_2"/>
    <property type="match status" value="1"/>
</dbReference>
<dbReference type="InterPro" id="IPR009057">
    <property type="entry name" value="Homeodomain-like_sf"/>
</dbReference>
<evidence type="ECO:0000256" key="1">
    <source>
        <dbReference type="ARBA" id="ARBA00023125"/>
    </source>
</evidence>
<keyword evidence="1 2" id="KW-0238">DNA-binding</keyword>
<evidence type="ECO:0000259" key="3">
    <source>
        <dbReference type="PROSITE" id="PS50977"/>
    </source>
</evidence>
<gene>
    <name evidence="4" type="ORF">SAMN04490248_104217</name>
</gene>
<keyword evidence="5" id="KW-1185">Reference proteome</keyword>
<evidence type="ECO:0000313" key="5">
    <source>
        <dbReference type="Proteomes" id="UP000198893"/>
    </source>
</evidence>
<dbReference type="AlphaFoldDB" id="A0A1H8PB24"/>
<dbReference type="GO" id="GO:0003700">
    <property type="term" value="F:DNA-binding transcription factor activity"/>
    <property type="evidence" value="ECO:0007669"/>
    <property type="project" value="TreeGrafter"/>
</dbReference>
<reference evidence="4 5" key="1">
    <citation type="submission" date="2016-10" db="EMBL/GenBank/DDBJ databases">
        <authorList>
            <person name="de Groot N.N."/>
        </authorList>
    </citation>
    <scope>NUCLEOTIDE SEQUENCE [LARGE SCALE GENOMIC DNA]</scope>
    <source>
        <strain evidence="4 5">DSM 27842</strain>
    </source>
</reference>
<dbReference type="InterPro" id="IPR050109">
    <property type="entry name" value="HTH-type_TetR-like_transc_reg"/>
</dbReference>
<dbReference type="PANTHER" id="PTHR30055:SF226">
    <property type="entry name" value="HTH-TYPE TRANSCRIPTIONAL REGULATOR PKSA"/>
    <property type="match status" value="1"/>
</dbReference>
<dbReference type="SUPFAM" id="SSF46689">
    <property type="entry name" value="Homeodomain-like"/>
    <property type="match status" value="1"/>
</dbReference>
<dbReference type="EMBL" id="FODS01000004">
    <property type="protein sequence ID" value="SEO39140.1"/>
    <property type="molecule type" value="Genomic_DNA"/>
</dbReference>
<dbReference type="PRINTS" id="PR00455">
    <property type="entry name" value="HTHTETR"/>
</dbReference>
<name>A0A1H8PB24_9RHOB</name>
<evidence type="ECO:0000256" key="2">
    <source>
        <dbReference type="PROSITE-ProRule" id="PRU00335"/>
    </source>
</evidence>
<dbReference type="OrthoDB" id="9802802at2"/>
<feature type="DNA-binding region" description="H-T-H motif" evidence="2">
    <location>
        <begin position="34"/>
        <end position="53"/>
    </location>
</feature>
<feature type="domain" description="HTH tetR-type" evidence="3">
    <location>
        <begin position="12"/>
        <end position="71"/>
    </location>
</feature>
<dbReference type="GO" id="GO:0000976">
    <property type="term" value="F:transcription cis-regulatory region binding"/>
    <property type="evidence" value="ECO:0007669"/>
    <property type="project" value="TreeGrafter"/>
</dbReference>
<protein>
    <submittedName>
        <fullName evidence="4">DNA-binding transcriptional regulator, AcrR family</fullName>
    </submittedName>
</protein>
<dbReference type="PANTHER" id="PTHR30055">
    <property type="entry name" value="HTH-TYPE TRANSCRIPTIONAL REGULATOR RUTR"/>
    <property type="match status" value="1"/>
</dbReference>
<dbReference type="Gene3D" id="1.10.357.10">
    <property type="entry name" value="Tetracycline Repressor, domain 2"/>
    <property type="match status" value="1"/>
</dbReference>
<evidence type="ECO:0000313" key="4">
    <source>
        <dbReference type="EMBL" id="SEO39140.1"/>
    </source>
</evidence>
<dbReference type="Proteomes" id="UP000198893">
    <property type="component" value="Unassembled WGS sequence"/>
</dbReference>
<proteinExistence type="predicted"/>
<dbReference type="Pfam" id="PF00440">
    <property type="entry name" value="TetR_N"/>
    <property type="match status" value="1"/>
</dbReference>
<dbReference type="InterPro" id="IPR001647">
    <property type="entry name" value="HTH_TetR"/>
</dbReference>
<organism evidence="4 5">
    <name type="scientific">Salinihabitans flavidus</name>
    <dbReference type="NCBI Taxonomy" id="569882"/>
    <lineage>
        <taxon>Bacteria</taxon>
        <taxon>Pseudomonadati</taxon>
        <taxon>Pseudomonadota</taxon>
        <taxon>Alphaproteobacteria</taxon>
        <taxon>Rhodobacterales</taxon>
        <taxon>Roseobacteraceae</taxon>
        <taxon>Salinihabitans</taxon>
    </lineage>
</organism>